<proteinExistence type="predicted"/>
<dbReference type="Proteomes" id="UP001221763">
    <property type="component" value="Unassembled WGS sequence"/>
</dbReference>
<dbReference type="EMBL" id="JANHJP010000006">
    <property type="protein sequence ID" value="MDC9032168.1"/>
    <property type="molecule type" value="Genomic_DNA"/>
</dbReference>
<name>A0ABT5L9H8_9MOLU</name>
<evidence type="ECO:0000313" key="3">
    <source>
        <dbReference type="Proteomes" id="UP001221763"/>
    </source>
</evidence>
<keyword evidence="3" id="KW-1185">Reference proteome</keyword>
<evidence type="ECO:0000256" key="1">
    <source>
        <dbReference type="SAM" id="Phobius"/>
    </source>
</evidence>
<dbReference type="RefSeq" id="WP_273585371.1">
    <property type="nucleotide sequence ID" value="NZ_JANHJP010000006.1"/>
</dbReference>
<reference evidence="2 3" key="1">
    <citation type="journal article" date="2023" name="Plant">
        <title>Draft Genome Sequence Resource of CBPPT1, a 'Candidatus Phytoplasma trifolii'-Related Strain Associated with Potato Purple Top Disease in the Columbia Basin, U.S.A.</title>
        <authorList>
            <person name="Wei W."/>
            <person name="Shao J."/>
            <person name="Bottner-Parker K.D."/>
            <person name="Zhao Y."/>
        </authorList>
    </citation>
    <scope>NUCLEOTIDE SEQUENCE [LARGE SCALE GENOMIC DNA]</scope>
    <source>
        <strain evidence="2 3">CBPPT1</strain>
    </source>
</reference>
<accession>A0ABT5L9H8</accession>
<evidence type="ECO:0008006" key="4">
    <source>
        <dbReference type="Google" id="ProtNLM"/>
    </source>
</evidence>
<comment type="caution">
    <text evidence="2">The sequence shown here is derived from an EMBL/GenBank/DDBJ whole genome shotgun (WGS) entry which is preliminary data.</text>
</comment>
<evidence type="ECO:0000313" key="2">
    <source>
        <dbReference type="EMBL" id="MDC9032168.1"/>
    </source>
</evidence>
<organism evidence="2 3">
    <name type="scientific">Columbia Basin potato purple top phytoplasma</name>
    <dbReference type="NCBI Taxonomy" id="307134"/>
    <lineage>
        <taxon>Bacteria</taxon>
        <taxon>Bacillati</taxon>
        <taxon>Mycoplasmatota</taxon>
        <taxon>Mollicutes</taxon>
        <taxon>Acholeplasmatales</taxon>
        <taxon>Acholeplasmataceae</taxon>
        <taxon>Candidatus Phytoplasma</taxon>
        <taxon>16SrVI (Clover proliferation group)</taxon>
    </lineage>
</organism>
<keyword evidence="1" id="KW-0472">Membrane</keyword>
<feature type="transmembrane region" description="Helical" evidence="1">
    <location>
        <begin position="14"/>
        <end position="35"/>
    </location>
</feature>
<protein>
    <recommendedName>
        <fullName evidence="4">Effector</fullName>
    </recommendedName>
</protein>
<keyword evidence="1" id="KW-1133">Transmembrane helix</keyword>
<gene>
    <name evidence="2" type="ORF">M8044_000390</name>
</gene>
<keyword evidence="1" id="KW-0812">Transmembrane</keyword>
<sequence>MKLINTNNFFKKHLLTIIIACLIITFSIIGFYQIINNKKNITYSKFENFDKNIQNEINLINEKIQDFRH</sequence>